<dbReference type="Proteomes" id="UP001341840">
    <property type="component" value="Unassembled WGS sequence"/>
</dbReference>
<reference evidence="1 2" key="1">
    <citation type="journal article" date="2023" name="Plants (Basel)">
        <title>Bridging the Gap: Combining Genomics and Transcriptomics Approaches to Understand Stylosanthes scabra, an Orphan Legume from the Brazilian Caatinga.</title>
        <authorList>
            <person name="Ferreira-Neto J.R.C."/>
            <person name="da Silva M.D."/>
            <person name="Binneck E."/>
            <person name="de Melo N.F."/>
            <person name="da Silva R.H."/>
            <person name="de Melo A.L.T.M."/>
            <person name="Pandolfi V."/>
            <person name="Bustamante F.O."/>
            <person name="Brasileiro-Vidal A.C."/>
            <person name="Benko-Iseppon A.M."/>
        </authorList>
    </citation>
    <scope>NUCLEOTIDE SEQUENCE [LARGE SCALE GENOMIC DNA]</scope>
    <source>
        <tissue evidence="1">Leaves</tissue>
    </source>
</reference>
<keyword evidence="2" id="KW-1185">Reference proteome</keyword>
<sequence length="141" mass="16423">MNTTNPKYGWFSRNPRSHTLPNGRAGGINLVLRFVSTQLEWSRHKNGTFTFTLTFDGKASGVRWIRFKDLRKIHRLYPVGSNFTTEWRYVDCGIFFFIVNDPSGKQVKVDPDTESYVKDILPTSLLRKVELFFSFQIEVHS</sequence>
<evidence type="ECO:0000313" key="1">
    <source>
        <dbReference type="EMBL" id="MED6207275.1"/>
    </source>
</evidence>
<evidence type="ECO:0000313" key="2">
    <source>
        <dbReference type="Proteomes" id="UP001341840"/>
    </source>
</evidence>
<dbReference type="EMBL" id="JASCZI010241814">
    <property type="protein sequence ID" value="MED6207275.1"/>
    <property type="molecule type" value="Genomic_DNA"/>
</dbReference>
<accession>A0ABU6YD49</accession>
<organism evidence="1 2">
    <name type="scientific">Stylosanthes scabra</name>
    <dbReference type="NCBI Taxonomy" id="79078"/>
    <lineage>
        <taxon>Eukaryota</taxon>
        <taxon>Viridiplantae</taxon>
        <taxon>Streptophyta</taxon>
        <taxon>Embryophyta</taxon>
        <taxon>Tracheophyta</taxon>
        <taxon>Spermatophyta</taxon>
        <taxon>Magnoliopsida</taxon>
        <taxon>eudicotyledons</taxon>
        <taxon>Gunneridae</taxon>
        <taxon>Pentapetalae</taxon>
        <taxon>rosids</taxon>
        <taxon>fabids</taxon>
        <taxon>Fabales</taxon>
        <taxon>Fabaceae</taxon>
        <taxon>Papilionoideae</taxon>
        <taxon>50 kb inversion clade</taxon>
        <taxon>dalbergioids sensu lato</taxon>
        <taxon>Dalbergieae</taxon>
        <taxon>Pterocarpus clade</taxon>
        <taxon>Stylosanthes</taxon>
    </lineage>
</organism>
<comment type="caution">
    <text evidence="1">The sequence shown here is derived from an EMBL/GenBank/DDBJ whole genome shotgun (WGS) entry which is preliminary data.</text>
</comment>
<gene>
    <name evidence="1" type="ORF">PIB30_034276</name>
</gene>
<protein>
    <submittedName>
        <fullName evidence="1">Uncharacterized protein</fullName>
    </submittedName>
</protein>
<proteinExistence type="predicted"/>
<name>A0ABU6YD49_9FABA</name>